<sequence length="95" mass="10893">MGNILPSVHSRRHSLLAIWMIVFGTAIPSTFNWPQHSRPWQREKPHHQLDCAVNSIAPPGFEFASVCTLKTSYRPHTYGRSCKHWQCTFSCLNSV</sequence>
<organism evidence="2 3">
    <name type="scientific">Favolaschia claudopus</name>
    <dbReference type="NCBI Taxonomy" id="2862362"/>
    <lineage>
        <taxon>Eukaryota</taxon>
        <taxon>Fungi</taxon>
        <taxon>Dikarya</taxon>
        <taxon>Basidiomycota</taxon>
        <taxon>Agaricomycotina</taxon>
        <taxon>Agaricomycetes</taxon>
        <taxon>Agaricomycetidae</taxon>
        <taxon>Agaricales</taxon>
        <taxon>Marasmiineae</taxon>
        <taxon>Mycenaceae</taxon>
        <taxon>Favolaschia</taxon>
    </lineage>
</organism>
<evidence type="ECO:0008006" key="4">
    <source>
        <dbReference type="Google" id="ProtNLM"/>
    </source>
</evidence>
<feature type="transmembrane region" description="Helical" evidence="1">
    <location>
        <begin position="15"/>
        <end position="34"/>
    </location>
</feature>
<proteinExistence type="predicted"/>
<reference evidence="2 3" key="1">
    <citation type="journal article" date="2024" name="J Genomics">
        <title>Draft genome sequencing and assembly of Favolaschia claudopus CIRM-BRFM 2984 isolated from oak limbs.</title>
        <authorList>
            <person name="Navarro D."/>
            <person name="Drula E."/>
            <person name="Chaduli D."/>
            <person name="Cazenave R."/>
            <person name="Ahrendt S."/>
            <person name="Wang J."/>
            <person name="Lipzen A."/>
            <person name="Daum C."/>
            <person name="Barry K."/>
            <person name="Grigoriev I.V."/>
            <person name="Favel A."/>
            <person name="Rosso M.N."/>
            <person name="Martin F."/>
        </authorList>
    </citation>
    <scope>NUCLEOTIDE SEQUENCE [LARGE SCALE GENOMIC DNA]</scope>
    <source>
        <strain evidence="2 3">CIRM-BRFM 2984</strain>
    </source>
</reference>
<name>A0AAW0B5R9_9AGAR</name>
<keyword evidence="1" id="KW-0472">Membrane</keyword>
<evidence type="ECO:0000256" key="1">
    <source>
        <dbReference type="SAM" id="Phobius"/>
    </source>
</evidence>
<dbReference type="Proteomes" id="UP001362999">
    <property type="component" value="Unassembled WGS sequence"/>
</dbReference>
<comment type="caution">
    <text evidence="2">The sequence shown here is derived from an EMBL/GenBank/DDBJ whole genome shotgun (WGS) entry which is preliminary data.</text>
</comment>
<protein>
    <recommendedName>
        <fullName evidence="4">Secreted protein</fullName>
    </recommendedName>
</protein>
<gene>
    <name evidence="2" type="ORF">R3P38DRAFT_1148310</name>
</gene>
<dbReference type="EMBL" id="JAWWNJ010000039">
    <property type="protein sequence ID" value="KAK7021181.1"/>
    <property type="molecule type" value="Genomic_DNA"/>
</dbReference>
<evidence type="ECO:0000313" key="2">
    <source>
        <dbReference type="EMBL" id="KAK7021181.1"/>
    </source>
</evidence>
<keyword evidence="1" id="KW-1133">Transmembrane helix</keyword>
<evidence type="ECO:0000313" key="3">
    <source>
        <dbReference type="Proteomes" id="UP001362999"/>
    </source>
</evidence>
<keyword evidence="3" id="KW-1185">Reference proteome</keyword>
<dbReference type="AlphaFoldDB" id="A0AAW0B5R9"/>
<accession>A0AAW0B5R9</accession>
<keyword evidence="1" id="KW-0812">Transmembrane</keyword>